<gene>
    <name evidence="2" type="ORF">ACFYNQ_21965</name>
</gene>
<evidence type="ECO:0000313" key="3">
    <source>
        <dbReference type="Proteomes" id="UP001601303"/>
    </source>
</evidence>
<feature type="chain" id="PRO_5046519996" evidence="1">
    <location>
        <begin position="26"/>
        <end position="422"/>
    </location>
</feature>
<dbReference type="Gene3D" id="3.40.50.1820">
    <property type="entry name" value="alpha/beta hydrolase"/>
    <property type="match status" value="1"/>
</dbReference>
<comment type="caution">
    <text evidence="2">The sequence shown here is derived from an EMBL/GenBank/DDBJ whole genome shotgun (WGS) entry which is preliminary data.</text>
</comment>
<evidence type="ECO:0000313" key="2">
    <source>
        <dbReference type="EMBL" id="MFE9601222.1"/>
    </source>
</evidence>
<keyword evidence="1" id="KW-0732">Signal</keyword>
<reference evidence="2 3" key="1">
    <citation type="submission" date="2024-10" db="EMBL/GenBank/DDBJ databases">
        <title>The Natural Products Discovery Center: Release of the First 8490 Sequenced Strains for Exploring Actinobacteria Biosynthetic Diversity.</title>
        <authorList>
            <person name="Kalkreuter E."/>
            <person name="Kautsar S.A."/>
            <person name="Yang D."/>
            <person name="Bader C.D."/>
            <person name="Teijaro C.N."/>
            <person name="Fluegel L."/>
            <person name="Davis C.M."/>
            <person name="Simpson J.R."/>
            <person name="Lauterbach L."/>
            <person name="Steele A.D."/>
            <person name="Gui C."/>
            <person name="Meng S."/>
            <person name="Li G."/>
            <person name="Viehrig K."/>
            <person name="Ye F."/>
            <person name="Su P."/>
            <person name="Kiefer A.F."/>
            <person name="Nichols A."/>
            <person name="Cepeda A.J."/>
            <person name="Yan W."/>
            <person name="Fan B."/>
            <person name="Jiang Y."/>
            <person name="Adhikari A."/>
            <person name="Zheng C.-J."/>
            <person name="Schuster L."/>
            <person name="Cowan T.M."/>
            <person name="Smanski M.J."/>
            <person name="Chevrette M.G."/>
            <person name="De Carvalho L.P.S."/>
            <person name="Shen B."/>
        </authorList>
    </citation>
    <scope>NUCLEOTIDE SEQUENCE [LARGE SCALE GENOMIC DNA]</scope>
    <source>
        <strain evidence="2 3">NPDC006488</strain>
    </source>
</reference>
<dbReference type="PANTHER" id="PTHR34853">
    <property type="match status" value="1"/>
</dbReference>
<accession>A0ABW6M7F8</accession>
<dbReference type="Proteomes" id="UP001601303">
    <property type="component" value="Unassembled WGS sequence"/>
</dbReference>
<dbReference type="InterPro" id="IPR005152">
    <property type="entry name" value="Lipase_secreted"/>
</dbReference>
<dbReference type="RefSeq" id="WP_388108249.1">
    <property type="nucleotide sequence ID" value="NZ_JBIAHM010000007.1"/>
</dbReference>
<dbReference type="Gene3D" id="1.10.260.160">
    <property type="match status" value="1"/>
</dbReference>
<organism evidence="2 3">
    <name type="scientific">Streptomyces hokutonensis</name>
    <dbReference type="NCBI Taxonomy" id="1306990"/>
    <lineage>
        <taxon>Bacteria</taxon>
        <taxon>Bacillati</taxon>
        <taxon>Actinomycetota</taxon>
        <taxon>Actinomycetes</taxon>
        <taxon>Kitasatosporales</taxon>
        <taxon>Streptomycetaceae</taxon>
        <taxon>Streptomyces</taxon>
    </lineage>
</organism>
<name>A0ABW6M7F8_9ACTN</name>
<keyword evidence="3" id="KW-1185">Reference proteome</keyword>
<sequence length="422" mass="44247">MNRTGRMIVMSSVAAALMVSGSVSAGAVGAGAVPAASAQAVHDAGRGRVVSVVHLRTLSARQVTAELKSDEDGPNWDTGTVRYGVDTYRVVYRTVDAKGRPTTASGLLAFPRGGERRLRTVSFTHGTELFKGDVASVSTEVWGQAPALTYASAGFAVVLPDYLGLGLGSGPQAWMDVPSETTAALDLLRAAASYAPTVGRQLGHEVLATGFSQGASAALGLTRALQEGADPRFRVAAVAPVSGAYAFRDVAFPSLLDGRADPKDGVIYTALALVAFNRLHHVYDSPGEVFRAPYSRTIERLLDGTHTGQEVMAKTPDTIDALLTRHGRDLIAHPTGGLAAALRITDGVCTGWTPKMPMRLYYAEGDEQAVNGNSEHCQASFRARGVDVPLVDLGTPDYGGSRHLGSQQAATGAVVRWFASLG</sequence>
<feature type="signal peptide" evidence="1">
    <location>
        <begin position="1"/>
        <end position="25"/>
    </location>
</feature>
<dbReference type="InterPro" id="IPR029058">
    <property type="entry name" value="AB_hydrolase_fold"/>
</dbReference>
<evidence type="ECO:0000256" key="1">
    <source>
        <dbReference type="SAM" id="SignalP"/>
    </source>
</evidence>
<dbReference type="PIRSF" id="PIRSF029171">
    <property type="entry name" value="Esterase_LipA"/>
    <property type="match status" value="1"/>
</dbReference>
<dbReference type="EMBL" id="JBIAHM010000007">
    <property type="protein sequence ID" value="MFE9601222.1"/>
    <property type="molecule type" value="Genomic_DNA"/>
</dbReference>
<dbReference type="SUPFAM" id="SSF53474">
    <property type="entry name" value="alpha/beta-Hydrolases"/>
    <property type="match status" value="1"/>
</dbReference>
<proteinExistence type="predicted"/>
<protein>
    <submittedName>
        <fullName evidence="2">Lipase</fullName>
    </submittedName>
</protein>
<dbReference type="PANTHER" id="PTHR34853:SF1">
    <property type="entry name" value="LIPASE 5"/>
    <property type="match status" value="1"/>
</dbReference>